<dbReference type="Pfam" id="PF25790">
    <property type="entry name" value="BCD1"/>
    <property type="match status" value="1"/>
</dbReference>
<reference evidence="2 3" key="3">
    <citation type="journal article" date="2016" name="Sci. Rep.">
        <title>Genome-wide diversity and gene expression profiling of Babesia microti isolates identify polymorphic genes that mediate host-pathogen interactions.</title>
        <authorList>
            <person name="Silva J.C."/>
            <person name="Cornillot E."/>
            <person name="McCracken C."/>
            <person name="Usmani-Brown S."/>
            <person name="Dwivedi A."/>
            <person name="Ifeonu O.O."/>
            <person name="Crabtree J."/>
            <person name="Gotia H.T."/>
            <person name="Virji A.Z."/>
            <person name="Reynes C."/>
            <person name="Colinge J."/>
            <person name="Kumar V."/>
            <person name="Lawres L."/>
            <person name="Pazzi J.E."/>
            <person name="Pablo J.V."/>
            <person name="Hung C."/>
            <person name="Brancato J."/>
            <person name="Kumari P."/>
            <person name="Orvis J."/>
            <person name="Tretina K."/>
            <person name="Chibucos M."/>
            <person name="Ott S."/>
            <person name="Sadzewicz L."/>
            <person name="Sengamalay N."/>
            <person name="Shetty A.C."/>
            <person name="Su Q."/>
            <person name="Tallon L."/>
            <person name="Fraser C.M."/>
            <person name="Frutos R."/>
            <person name="Molina D.M."/>
            <person name="Krause P.J."/>
            <person name="Ben Mamoun C."/>
        </authorList>
    </citation>
    <scope>NUCLEOTIDE SEQUENCE [LARGE SCALE GENOMIC DNA]</scope>
    <source>
        <strain evidence="2 3">RI</strain>
    </source>
</reference>
<dbReference type="OrthoDB" id="272357at2759"/>
<dbReference type="EMBL" id="LN871599">
    <property type="protein sequence ID" value="SIO73755.1"/>
    <property type="molecule type" value="Genomic_DNA"/>
</dbReference>
<organism evidence="2 3">
    <name type="scientific">Babesia microti (strain RI)</name>
    <dbReference type="NCBI Taxonomy" id="1133968"/>
    <lineage>
        <taxon>Eukaryota</taxon>
        <taxon>Sar</taxon>
        <taxon>Alveolata</taxon>
        <taxon>Apicomplexa</taxon>
        <taxon>Aconoidasida</taxon>
        <taxon>Piroplasmida</taxon>
        <taxon>Babesiidae</taxon>
        <taxon>Babesia</taxon>
    </lineage>
</organism>
<evidence type="ECO:0000259" key="1">
    <source>
        <dbReference type="Pfam" id="PF25790"/>
    </source>
</evidence>
<dbReference type="GO" id="GO:0048254">
    <property type="term" value="P:snoRNA localization"/>
    <property type="evidence" value="ECO:0007669"/>
    <property type="project" value="TreeGrafter"/>
</dbReference>
<dbReference type="Proteomes" id="UP000002899">
    <property type="component" value="Chromosome IV"/>
</dbReference>
<dbReference type="KEGG" id="bmic:BmR1_04g07615"/>
<dbReference type="GO" id="GO:0000463">
    <property type="term" value="P:maturation of LSU-rRNA from tricistronic rRNA transcript (SSU-rRNA, 5.8S rRNA, LSU-rRNA)"/>
    <property type="evidence" value="ECO:0007669"/>
    <property type="project" value="TreeGrafter"/>
</dbReference>
<protein>
    <recommendedName>
        <fullName evidence="1">BCD1 alpha/beta domain-containing protein</fullName>
    </recommendedName>
</protein>
<name>A0A1N6LY09_BABMR</name>
<dbReference type="GO" id="GO:0005634">
    <property type="term" value="C:nucleus"/>
    <property type="evidence" value="ECO:0007669"/>
    <property type="project" value="TreeGrafter"/>
</dbReference>
<reference evidence="2 3" key="2">
    <citation type="journal article" date="2013" name="PLoS ONE">
        <title>Whole genome mapping and re-organization of the nuclear and mitochondrial genomes of Babesia microti isolates.</title>
        <authorList>
            <person name="Cornillot E."/>
            <person name="Dassouli A."/>
            <person name="Garg A."/>
            <person name="Pachikara N."/>
            <person name="Randazzo S."/>
            <person name="Depoix D."/>
            <person name="Carcy B."/>
            <person name="Delbecq S."/>
            <person name="Frutos R."/>
            <person name="Silva J.C."/>
            <person name="Sutton R."/>
            <person name="Krause P.J."/>
            <person name="Mamoun C.B."/>
        </authorList>
    </citation>
    <scope>NUCLEOTIDE SEQUENCE [LARGE SCALE GENOMIC DNA]</scope>
    <source>
        <strain evidence="2 3">RI</strain>
    </source>
</reference>
<dbReference type="GeneID" id="24426164"/>
<keyword evidence="3" id="KW-1185">Reference proteome</keyword>
<evidence type="ECO:0000313" key="3">
    <source>
        <dbReference type="Proteomes" id="UP000002899"/>
    </source>
</evidence>
<dbReference type="AlphaFoldDB" id="A0A1N6LY09"/>
<accession>A0A1N6LY09</accession>
<dbReference type="GO" id="GO:0000492">
    <property type="term" value="P:box C/D snoRNP assembly"/>
    <property type="evidence" value="ECO:0007669"/>
    <property type="project" value="TreeGrafter"/>
</dbReference>
<dbReference type="InterPro" id="IPR051639">
    <property type="entry name" value="BCD1"/>
</dbReference>
<evidence type="ECO:0000313" key="2">
    <source>
        <dbReference type="EMBL" id="SIO73755.1"/>
    </source>
</evidence>
<dbReference type="GO" id="GO:0070761">
    <property type="term" value="C:pre-snoRNP complex"/>
    <property type="evidence" value="ECO:0007669"/>
    <property type="project" value="TreeGrafter"/>
</dbReference>
<dbReference type="InterPro" id="IPR057721">
    <property type="entry name" value="BCD1_alpha/beta"/>
</dbReference>
<dbReference type="PANTHER" id="PTHR13483:SF11">
    <property type="entry name" value="ZINC FINGER HIT DOMAIN-CONTAINING PROTEIN 3"/>
    <property type="match status" value="1"/>
</dbReference>
<sequence length="226" mass="26033">MSNVGGRHGHCKCGKPYVYRCPRCASSLCSLRCSKEHKISCKKGCKTFDFIPLLQMNEDTLVQDYRFLERMSVAAESAARSSLSHLETMNPPKNLLKACANRNIILRTLPRFFKMSRENTTRVENDTIFWKILWKIKVESKTLELYDCVSENIKIKEALERVLIKGSLEPEKVYSVFLSIANMNEIEGNYEIEQFKCELDSSLGDILKGKCIIEHPCLMAFFDENR</sequence>
<dbReference type="PANTHER" id="PTHR13483">
    <property type="entry name" value="BOX C_D SNORNA PROTEIN 1-RELATED"/>
    <property type="match status" value="1"/>
</dbReference>
<feature type="domain" description="BCD1 alpha/beta" evidence="1">
    <location>
        <begin position="93"/>
        <end position="221"/>
    </location>
</feature>
<dbReference type="RefSeq" id="XP_021337818.1">
    <property type="nucleotide sequence ID" value="XM_021482618.1"/>
</dbReference>
<dbReference type="VEuPathDB" id="PiroplasmaDB:BmR1_04g07615"/>
<reference evidence="2 3" key="1">
    <citation type="journal article" date="2012" name="Nucleic Acids Res.">
        <title>Sequencing of the smallest Apicomplexan genome from the human pathogen Babesia microti.</title>
        <authorList>
            <person name="Cornillot E."/>
            <person name="Hadj-Kaddour K."/>
            <person name="Dassouli A."/>
            <person name="Noel B."/>
            <person name="Ranwez V."/>
            <person name="Vacherie B."/>
            <person name="Augagneur Y."/>
            <person name="Bres V."/>
            <person name="Duclos A."/>
            <person name="Randazzo S."/>
            <person name="Carcy B."/>
            <person name="Debierre-Grockiego F."/>
            <person name="Delbecq S."/>
            <person name="Moubri-Menage K."/>
            <person name="Shams-Eldin H."/>
            <person name="Usmani-Brown S."/>
            <person name="Bringaud F."/>
            <person name="Wincker P."/>
            <person name="Vivares C.P."/>
            <person name="Schwarz R.T."/>
            <person name="Schetters T.P."/>
            <person name="Krause P.J."/>
            <person name="Gorenflot A."/>
            <person name="Berry V."/>
            <person name="Barbe V."/>
            <person name="Ben Mamoun C."/>
        </authorList>
    </citation>
    <scope>NUCLEOTIDE SEQUENCE [LARGE SCALE GENOMIC DNA]</scope>
    <source>
        <strain evidence="2 3">RI</strain>
    </source>
</reference>
<proteinExistence type="predicted"/>